<comment type="caution">
    <text evidence="4">The sequence shown here is derived from an EMBL/GenBank/DDBJ whole genome shotgun (WGS) entry which is preliminary data.</text>
</comment>
<dbReference type="EMBL" id="JAVIZQ010000001">
    <property type="protein sequence ID" value="MDR6142384.1"/>
    <property type="molecule type" value="Genomic_DNA"/>
</dbReference>
<keyword evidence="1" id="KW-0326">Glycosidase</keyword>
<reference evidence="4 5" key="1">
    <citation type="submission" date="2023-08" db="EMBL/GenBank/DDBJ databases">
        <title>Functional and genomic diversity of the sorghum phyllosphere microbiome.</title>
        <authorList>
            <person name="Shade A."/>
        </authorList>
    </citation>
    <scope>NUCLEOTIDE SEQUENCE [LARGE SCALE GENOMIC DNA]</scope>
    <source>
        <strain evidence="4 5">SORGH_AS_0445</strain>
    </source>
</reference>
<keyword evidence="1" id="KW-0378">Hydrolase</keyword>
<dbReference type="Proteomes" id="UP001249291">
    <property type="component" value="Unassembled WGS sequence"/>
</dbReference>
<dbReference type="CDD" id="cd00063">
    <property type="entry name" value="FN3"/>
    <property type="match status" value="1"/>
</dbReference>
<feature type="domain" description="Fibronectin type-III" evidence="3">
    <location>
        <begin position="392"/>
        <end position="504"/>
    </location>
</feature>
<evidence type="ECO:0000256" key="2">
    <source>
        <dbReference type="ARBA" id="ARBA00023326"/>
    </source>
</evidence>
<keyword evidence="2" id="KW-0119">Carbohydrate metabolism</keyword>
<keyword evidence="5" id="KW-1185">Reference proteome</keyword>
<proteinExistence type="predicted"/>
<evidence type="ECO:0000256" key="1">
    <source>
        <dbReference type="ARBA" id="ARBA00023295"/>
    </source>
</evidence>
<dbReference type="Gene3D" id="2.60.120.260">
    <property type="entry name" value="Galactose-binding domain-like"/>
    <property type="match status" value="1"/>
</dbReference>
<evidence type="ECO:0000313" key="5">
    <source>
        <dbReference type="Proteomes" id="UP001249291"/>
    </source>
</evidence>
<accession>A0ABU1HSW0</accession>
<dbReference type="SUPFAM" id="SSF49265">
    <property type="entry name" value="Fibronectin type III"/>
    <property type="match status" value="1"/>
</dbReference>
<evidence type="ECO:0000259" key="3">
    <source>
        <dbReference type="PROSITE" id="PS50853"/>
    </source>
</evidence>
<dbReference type="InterPro" id="IPR003961">
    <property type="entry name" value="FN3_dom"/>
</dbReference>
<evidence type="ECO:0000313" key="4">
    <source>
        <dbReference type="EMBL" id="MDR6142384.1"/>
    </source>
</evidence>
<gene>
    <name evidence="4" type="ORF">QE375_001938</name>
</gene>
<keyword evidence="2" id="KW-0624">Polysaccharide degradation</keyword>
<dbReference type="RefSeq" id="WP_309690304.1">
    <property type="nucleotide sequence ID" value="NZ_JAVIZQ010000001.1"/>
</dbReference>
<dbReference type="PROSITE" id="PS50853">
    <property type="entry name" value="FN3"/>
    <property type="match status" value="1"/>
</dbReference>
<protein>
    <recommendedName>
        <fullName evidence="3">Fibronectin type-III domain-containing protein</fullName>
    </recommendedName>
</protein>
<dbReference type="InterPro" id="IPR013783">
    <property type="entry name" value="Ig-like_fold"/>
</dbReference>
<name>A0ABU1HSW0_9MICO</name>
<dbReference type="Gene3D" id="2.60.40.10">
    <property type="entry name" value="Immunoglobulins"/>
    <property type="match status" value="2"/>
</dbReference>
<organism evidence="4 5">
    <name type="scientific">Microbacterium foliorum</name>
    <dbReference type="NCBI Taxonomy" id="104336"/>
    <lineage>
        <taxon>Bacteria</taxon>
        <taxon>Bacillati</taxon>
        <taxon>Actinomycetota</taxon>
        <taxon>Actinomycetes</taxon>
        <taxon>Micrococcales</taxon>
        <taxon>Microbacteriaceae</taxon>
        <taxon>Microbacterium</taxon>
    </lineage>
</organism>
<dbReference type="InterPro" id="IPR036116">
    <property type="entry name" value="FN3_sf"/>
</dbReference>
<sequence>MFDIRLRAFTPEGVKGRVLPTLSIASTDAESATATLQFSTTSRVAGRLEAPFVVGLEYTTGGKSWSRPRNDLYVVLSDAENAKDQTDVMTFTAQSYVGWLLSQAIHWWNTDSTDGRTRLYNMTPGKLVKQLVSEAQSAGRGWAPMLTTAFSDTADSLGQAWKADDQIKMEVDIWRPYSTLFQSWIEQGHFEWWAEGTTLMLARLGTGADLSSKIALGGPGFESAPAKTDFKGTFSTIVLIPDKVSATHTFNAGADTRFGALETSMTMSGVSDHATAVRMAQPVMRENRAKKLELSFDWTPAAGGPVPWVDFTIGDLVSARRKVGKLSQRVVGMQVSKRDGLVSARAIVGSKLVGLQAKIAKRAGSASQGGIIGGTGSGIPYNPGVKRPDPIAPSGLVVTSEAYFDATGTAYASVTATCSTVTTDVLGGTVKIKWYELWAKKNSSGEAWTRLATTTEERPSMTYTGLLAGESWSFRVRAYADEGVVSGYSPIFSLVLAKDTTPPPVPAPPTGTSKFTQVILTHNGLTDTGAAQPIDFAHFNVMMATTATGTGSKVGEMQGIPDTFVVPEQQVGQPRWYWVTAEDYSGNKSGPSTRISVVTKSLVPEDITQDVMDAISDIVSQDVVSSIGGTVTWATRDPADADGAGKPVGAMWYRRNNANTIIGMWEWTGTAPWVTRLIGADPIAAGAITDAKIATGAVLEAKLADAAVATAKLKDSAITEVKIANLAVGTAKIADAAILEAKIGNLAVSTAKIADAAIVTAKIGDAAITSAKIGDAQITNAKILNLDAGKVTTGFLDAARIAANTITTSKLAIADLTNYMDNPNVSDGTLSGWDDLFGKWEVATSTAGNIDRYLRRSPSFTGTATMLNRAVMAVRTGQRIRLSALTYCDGGGTQTLGVQWITASGGALSNSTFTVADSGNWVERSGEWDVPTNAFGARFRISDNGAAGSTTRIANPRLEVMGAGQLIIDGSITALKIATNAIESNKIAANAITADKIDAGAITTVKLAALAITSEKIAANAITASELTALAITSKHTITGAKFQTTATVNRGIEITSAGLSAYNSAGQKTIDIDAGTGDATITGTIRNRTTGPRVQINSSDTRGNVWFYTGTAGSSPASITSDPDGEGLMVFGGALSGGVRRASLQLYEQGANSVAGWYLGQMPANGSTVDPMGYINYTTNTNLGITRNSGHYITLASTGTTHMTGVGVQVNGNLVVTGAKNFAMAHPTLEGMSLLHASTESPHNGVEYWSDGFVAIPETGEIEVILEDYFEPLTAPDHRIVMLSAGSADAGLWSSPVSDGRFTIHGAPGALVAWLVKARRIQMRDGEDLLAFDIVRPTETVEASPGL</sequence>